<evidence type="ECO:0000313" key="2">
    <source>
        <dbReference type="Proteomes" id="UP000509597"/>
    </source>
</evidence>
<protein>
    <submittedName>
        <fullName evidence="1">Uncharacterized protein</fullName>
    </submittedName>
</protein>
<dbReference type="EMBL" id="CP058627">
    <property type="protein sequence ID" value="QLG87663.1"/>
    <property type="molecule type" value="Genomic_DNA"/>
</dbReference>
<name>A0A7H9BG26_9NEIS</name>
<dbReference type="Proteomes" id="UP000509597">
    <property type="component" value="Chromosome"/>
</dbReference>
<reference evidence="1 2" key="1">
    <citation type="submission" date="2020-07" db="EMBL/GenBank/DDBJ databases">
        <title>Complete genome sequence of Chitinibacter sp. 2T18.</title>
        <authorList>
            <person name="Bae J.-W."/>
            <person name="Choi J.-W."/>
        </authorList>
    </citation>
    <scope>NUCLEOTIDE SEQUENCE [LARGE SCALE GENOMIC DNA]</scope>
    <source>
        <strain evidence="1 2">2T18</strain>
    </source>
</reference>
<dbReference type="AlphaFoldDB" id="A0A7H9BG26"/>
<organism evidence="1 2">
    <name type="scientific">Chitinibacter bivalviorum</name>
    <dbReference type="NCBI Taxonomy" id="2739434"/>
    <lineage>
        <taxon>Bacteria</taxon>
        <taxon>Pseudomonadati</taxon>
        <taxon>Pseudomonadota</taxon>
        <taxon>Betaproteobacteria</taxon>
        <taxon>Neisseriales</taxon>
        <taxon>Chitinibacteraceae</taxon>
        <taxon>Chitinibacter</taxon>
    </lineage>
</organism>
<dbReference type="KEGG" id="chiz:HQ393_05005"/>
<keyword evidence="2" id="KW-1185">Reference proteome</keyword>
<gene>
    <name evidence="1" type="ORF">HQ393_05005</name>
</gene>
<evidence type="ECO:0000313" key="1">
    <source>
        <dbReference type="EMBL" id="QLG87663.1"/>
    </source>
</evidence>
<sequence length="335" mass="37378">MDTWVEQTERRVAILLDQMAAALSIAQGSNLDLNRLRAQYQNKISQIYREEMPLARVMDSSDLVTRYEGNAVDDCTPSVQLVSGLFGDLQKYIKQLVKALSGLQVDQRPHWPEGVDLRLSGLAKGSLIVGVKLDAHRGIGSQIELDGTLDPLFIQVQKAMRTLTSVPQYVDANEINEDIRNEVKDPAVRDALLVAAYNLAPTGRKGIERVSFSNIEGDPHREALTPQSRKVLRSAIDRPTFETKRGDFEGVVREIDLDAKRFEIRGVEGVQTVRCIFNEMNAANASEWLNHKVVVRGQYEAGPSGIPRLMQVEQIIPSSEIVAIEDLFNKQTSDN</sequence>
<dbReference type="RefSeq" id="WP_179357744.1">
    <property type="nucleotide sequence ID" value="NZ_CP058627.1"/>
</dbReference>
<accession>A0A7H9BG26</accession>
<proteinExistence type="predicted"/>